<dbReference type="EMBL" id="JAKKZF010000036">
    <property type="protein sequence ID" value="MCG0064047.1"/>
    <property type="molecule type" value="Genomic_DNA"/>
</dbReference>
<organism evidence="1 2">
    <name type="scientific">Streptomyces tricolor</name>
    <dbReference type="NCBI Taxonomy" id="68277"/>
    <lineage>
        <taxon>Bacteria</taxon>
        <taxon>Bacillati</taxon>
        <taxon>Actinomycetota</taxon>
        <taxon>Actinomycetes</taxon>
        <taxon>Kitasatosporales</taxon>
        <taxon>Streptomycetaceae</taxon>
        <taxon>Streptomyces</taxon>
        <taxon>Streptomyces violaceoruber group</taxon>
    </lineage>
</organism>
<keyword evidence="2" id="KW-1185">Reference proteome</keyword>
<dbReference type="RefSeq" id="WP_086697729.1">
    <property type="nucleotide sequence ID" value="NZ_JAKKZF010000036.1"/>
</dbReference>
<evidence type="ECO:0000313" key="2">
    <source>
        <dbReference type="Proteomes" id="UP001299012"/>
    </source>
</evidence>
<protein>
    <submittedName>
        <fullName evidence="1">PD-(D/E)XK nuclease-like domain-containing protein</fullName>
    </submittedName>
</protein>
<dbReference type="Gene3D" id="3.90.320.10">
    <property type="match status" value="1"/>
</dbReference>
<name>A0ABS9JEV4_9ACTN</name>
<gene>
    <name evidence="1" type="ORF">L0F81_12260</name>
</gene>
<sequence>MSPLACRQCGSTDGPFVPGTGLCEDCEDGASAAPAEVEPGLYDIPAEQYHADPIPGGSLSSTGARTLVKHCPAVFKWQLDNPQPHNKALDLGTAAHKLVLDDGPELVLVDAPRWDTDSIRAEVAAIRAAGDIPLKRHELEQVRSMAAALRADEEAAALLEPGSGLAEMSAFWEDRGVWRRCRFDWLRHDGQIVDYKTARSCRREDLEKAFNEHGYHQQQSWYEDGGEALAVADPEQPMKFVVQEKDPPYLVVVTTCDPMARGIGRHLNEVALNTYAICRASGEWPGYLPNPMISLPPWVERQYA</sequence>
<accession>A0ABS9JEV4</accession>
<dbReference type="InterPro" id="IPR011604">
    <property type="entry name" value="PDDEXK-like_dom_sf"/>
</dbReference>
<evidence type="ECO:0000313" key="1">
    <source>
        <dbReference type="EMBL" id="MCG0064047.1"/>
    </source>
</evidence>
<proteinExistence type="predicted"/>
<reference evidence="1 2" key="1">
    <citation type="submission" date="2022-01" db="EMBL/GenBank/DDBJ databases">
        <title>Draft Genome Sequences of Seven Type Strains of the Genus Streptomyces.</title>
        <authorList>
            <person name="Aziz S."/>
            <person name="Coretto E."/>
            <person name="Chronakova A."/>
            <person name="Sproer C."/>
            <person name="Huber K."/>
            <person name="Nouioui I."/>
            <person name="Gross H."/>
        </authorList>
    </citation>
    <scope>NUCLEOTIDE SEQUENCE [LARGE SCALE GENOMIC DNA]</scope>
    <source>
        <strain evidence="1 2">DSM 41685</strain>
    </source>
</reference>
<dbReference type="Proteomes" id="UP001299012">
    <property type="component" value="Unassembled WGS sequence"/>
</dbReference>
<comment type="caution">
    <text evidence="1">The sequence shown here is derived from an EMBL/GenBank/DDBJ whole genome shotgun (WGS) entry which is preliminary data.</text>
</comment>